<dbReference type="AlphaFoldDB" id="A0A5U2D810"/>
<comment type="caution">
    <text evidence="1">The sequence shown here is derived from an EMBL/GenBank/DDBJ whole genome shotgun (WGS) entry which is preliminary data.</text>
</comment>
<protein>
    <submittedName>
        <fullName evidence="1">Uncharacterized protein</fullName>
    </submittedName>
</protein>
<accession>A0A5U2D810</accession>
<dbReference type="EMBL" id="AAGKGJ010000002">
    <property type="protein sequence ID" value="EBO9827713.1"/>
    <property type="molecule type" value="Genomic_DNA"/>
</dbReference>
<reference evidence="1" key="1">
    <citation type="submission" date="2018-07" db="EMBL/GenBank/DDBJ databases">
        <authorList>
            <consortium name="GenomeTrakr network: Whole genome sequencing for foodborne pathogen traceback"/>
        </authorList>
    </citation>
    <scope>NUCLEOTIDE SEQUENCE</scope>
    <source>
        <strain evidence="1">FMA0122</strain>
    </source>
</reference>
<organism evidence="1">
    <name type="scientific">Salmonella enterica</name>
    <name type="common">Salmonella choleraesuis</name>
    <dbReference type="NCBI Taxonomy" id="28901"/>
    <lineage>
        <taxon>Bacteria</taxon>
        <taxon>Pseudomonadati</taxon>
        <taxon>Pseudomonadota</taxon>
        <taxon>Gammaproteobacteria</taxon>
        <taxon>Enterobacterales</taxon>
        <taxon>Enterobacteriaceae</taxon>
        <taxon>Salmonella</taxon>
    </lineage>
</organism>
<sequence>MSGLSAIFSSCTTPINHSSIKPNCISASSYPAGVCIYIKERNISEPLICTESDVLTGHTELISSTNMERIVAEYNAVLEQIRTMTHQLVDISALTWSIGGQTTQNWAMRDGGYPYYSESTVVKLYSFISA</sequence>
<name>A0A5U2D810_SALER</name>
<gene>
    <name evidence="1" type="ORF">EK95_04915</name>
</gene>
<evidence type="ECO:0000313" key="1">
    <source>
        <dbReference type="EMBL" id="EBO9827713.1"/>
    </source>
</evidence>
<proteinExistence type="predicted"/>
<dbReference type="RefSeq" id="WP_197394194.1">
    <property type="nucleotide sequence ID" value="NZ_JAFNKQ010000001.1"/>
</dbReference>